<dbReference type="PANTHER" id="PTHR19237">
    <property type="entry name" value="NUCLEOBINDIN"/>
    <property type="match status" value="1"/>
</dbReference>
<evidence type="ECO:0000259" key="13">
    <source>
        <dbReference type="Pfam" id="PF25434"/>
    </source>
</evidence>
<dbReference type="InterPro" id="IPR057576">
    <property type="entry name" value="NUCB1_N"/>
</dbReference>
<evidence type="ECO:0000256" key="7">
    <source>
        <dbReference type="ARBA" id="ARBA00022553"/>
    </source>
</evidence>
<keyword evidence="8" id="KW-0732">Signal</keyword>
<dbReference type="GO" id="GO:0070062">
    <property type="term" value="C:extracellular exosome"/>
    <property type="evidence" value="ECO:0007669"/>
    <property type="project" value="TreeGrafter"/>
</dbReference>
<evidence type="ECO:0000256" key="1">
    <source>
        <dbReference type="ARBA" id="ARBA00004370"/>
    </source>
</evidence>
<dbReference type="InterPro" id="IPR040250">
    <property type="entry name" value="Nucleobindin"/>
</dbReference>
<evidence type="ECO:0000256" key="11">
    <source>
        <dbReference type="ARBA" id="ARBA00023136"/>
    </source>
</evidence>
<dbReference type="EMBL" id="DYDO01000010">
    <property type="protein sequence ID" value="DBA17692.1"/>
    <property type="molecule type" value="Genomic_DNA"/>
</dbReference>
<protein>
    <recommendedName>
        <fullName evidence="13">NUCB1-like N-terminal domain-containing protein</fullName>
    </recommendedName>
</protein>
<evidence type="ECO:0000256" key="9">
    <source>
        <dbReference type="ARBA" id="ARBA00022737"/>
    </source>
</evidence>
<evidence type="ECO:0000256" key="6">
    <source>
        <dbReference type="ARBA" id="ARBA00022525"/>
    </source>
</evidence>
<organism evidence="14 15">
    <name type="scientific">Pyxicephalus adspersus</name>
    <name type="common">African bullfrog</name>
    <dbReference type="NCBI Taxonomy" id="30357"/>
    <lineage>
        <taxon>Eukaryota</taxon>
        <taxon>Metazoa</taxon>
        <taxon>Chordata</taxon>
        <taxon>Craniata</taxon>
        <taxon>Vertebrata</taxon>
        <taxon>Euteleostomi</taxon>
        <taxon>Amphibia</taxon>
        <taxon>Batrachia</taxon>
        <taxon>Anura</taxon>
        <taxon>Neobatrachia</taxon>
        <taxon>Ranoidea</taxon>
        <taxon>Pyxicephalidae</taxon>
        <taxon>Pyxicephalinae</taxon>
        <taxon>Pyxicephalus</taxon>
    </lineage>
</organism>
<proteinExistence type="predicted"/>
<keyword evidence="11" id="KW-0472">Membrane</keyword>
<evidence type="ECO:0000256" key="12">
    <source>
        <dbReference type="SAM" id="MobiDB-lite"/>
    </source>
</evidence>
<feature type="compositionally biased region" description="Basic and acidic residues" evidence="12">
    <location>
        <begin position="76"/>
        <end position="96"/>
    </location>
</feature>
<dbReference type="GO" id="GO:0005509">
    <property type="term" value="F:calcium ion binding"/>
    <property type="evidence" value="ECO:0007669"/>
    <property type="project" value="TreeGrafter"/>
</dbReference>
<evidence type="ECO:0000313" key="14">
    <source>
        <dbReference type="EMBL" id="DBA17692.1"/>
    </source>
</evidence>
<feature type="domain" description="NUCB1-like N-terminal" evidence="13">
    <location>
        <begin position="3"/>
        <end position="48"/>
    </location>
</feature>
<keyword evidence="15" id="KW-1185">Reference proteome</keyword>
<evidence type="ECO:0000256" key="2">
    <source>
        <dbReference type="ARBA" id="ARBA00004496"/>
    </source>
</evidence>
<dbReference type="GO" id="GO:0005794">
    <property type="term" value="C:Golgi apparatus"/>
    <property type="evidence" value="ECO:0007669"/>
    <property type="project" value="UniProtKB-SubCell"/>
</dbReference>
<keyword evidence="10" id="KW-0333">Golgi apparatus</keyword>
<feature type="region of interest" description="Disordered" evidence="12">
    <location>
        <begin position="76"/>
        <end position="111"/>
    </location>
</feature>
<dbReference type="Pfam" id="PF25434">
    <property type="entry name" value="NUCB1_N"/>
    <property type="match status" value="1"/>
</dbReference>
<dbReference type="Proteomes" id="UP001181693">
    <property type="component" value="Unassembled WGS sequence"/>
</dbReference>
<accession>A0AAV3A293</accession>
<evidence type="ECO:0000256" key="3">
    <source>
        <dbReference type="ARBA" id="ARBA00004555"/>
    </source>
</evidence>
<comment type="caution">
    <text evidence="14">The sequence shown here is derived from an EMBL/GenBank/DDBJ whole genome shotgun (WGS) entry which is preliminary data.</text>
</comment>
<keyword evidence="6" id="KW-0964">Secreted</keyword>
<gene>
    <name evidence="14" type="ORF">GDO54_003103</name>
</gene>
<reference evidence="14" key="1">
    <citation type="thesis" date="2020" institute="ProQuest LLC" country="789 East Eisenhower Parkway, Ann Arbor, MI, USA">
        <title>Comparative Genomics and Chromosome Evolution.</title>
        <authorList>
            <person name="Mudd A.B."/>
        </authorList>
    </citation>
    <scope>NUCLEOTIDE SEQUENCE</scope>
    <source>
        <strain evidence="14">1538</strain>
        <tissue evidence="14">Blood</tissue>
    </source>
</reference>
<dbReference type="GO" id="GO:0005793">
    <property type="term" value="C:endoplasmic reticulum-Golgi intermediate compartment"/>
    <property type="evidence" value="ECO:0007669"/>
    <property type="project" value="TreeGrafter"/>
</dbReference>
<dbReference type="GO" id="GO:0016020">
    <property type="term" value="C:membrane"/>
    <property type="evidence" value="ECO:0007669"/>
    <property type="project" value="UniProtKB-SubCell"/>
</dbReference>
<evidence type="ECO:0000256" key="10">
    <source>
        <dbReference type="ARBA" id="ARBA00023034"/>
    </source>
</evidence>
<evidence type="ECO:0000256" key="4">
    <source>
        <dbReference type="ARBA" id="ARBA00004613"/>
    </source>
</evidence>
<evidence type="ECO:0000256" key="8">
    <source>
        <dbReference type="ARBA" id="ARBA00022729"/>
    </source>
</evidence>
<keyword evidence="5" id="KW-0963">Cytoplasm</keyword>
<name>A0AAV3A293_PYXAD</name>
<evidence type="ECO:0000313" key="15">
    <source>
        <dbReference type="Proteomes" id="UP001181693"/>
    </source>
</evidence>
<keyword evidence="9" id="KW-0677">Repeat</keyword>
<dbReference type="AlphaFoldDB" id="A0AAV3A293"/>
<evidence type="ECO:0000256" key="5">
    <source>
        <dbReference type="ARBA" id="ARBA00022490"/>
    </source>
</evidence>
<sequence length="111" mass="13547">MLIKAKLSSPESDAIDRKALIQQFNHLNHMNPDSFEPQDLDMLIRAATKDLENFDKERHDEFKRYEMMKEHERREYLKTLNEEQKKEEEARYEEMKKKHKDHPKINHPVSR</sequence>
<comment type="subcellular location">
    <subcellularLocation>
        <location evidence="2">Cytoplasm</location>
    </subcellularLocation>
    <subcellularLocation>
        <location evidence="3">Golgi apparatus</location>
    </subcellularLocation>
    <subcellularLocation>
        <location evidence="1">Membrane</location>
    </subcellularLocation>
    <subcellularLocation>
        <location evidence="4">Secreted</location>
    </subcellularLocation>
</comment>
<keyword evidence="7" id="KW-0597">Phosphoprotein</keyword>
<dbReference type="PANTHER" id="PTHR19237:SF22">
    <property type="entry name" value="NUCLEOBINDIN-2"/>
    <property type="match status" value="1"/>
</dbReference>